<reference evidence="14" key="1">
    <citation type="submission" date="2015-06" db="UniProtKB">
        <authorList>
            <consortium name="EnsemblPlants"/>
        </authorList>
    </citation>
    <scope>IDENTIFICATION</scope>
</reference>
<comment type="pathway">
    <text evidence="3 11">Carbohydrate metabolism; galactose metabolism.</text>
</comment>
<dbReference type="Gene3D" id="3.90.25.10">
    <property type="entry name" value="UDP-galactose 4-epimerase, domain 1"/>
    <property type="match status" value="1"/>
</dbReference>
<keyword evidence="9 11" id="KW-0119">Carbohydrate metabolism</keyword>
<protein>
    <recommendedName>
        <fullName evidence="5 11">UDP-glucose 4-epimerase</fullName>
        <ecNumber evidence="11">5.1.3.-</ecNumber>
    </recommendedName>
</protein>
<dbReference type="GO" id="GO:0003978">
    <property type="term" value="F:UDP-glucose 4-epimerase activity"/>
    <property type="evidence" value="ECO:0007669"/>
    <property type="project" value="UniProtKB-UniRule"/>
</dbReference>
<evidence type="ECO:0000256" key="5">
    <source>
        <dbReference type="ARBA" id="ARBA00013189"/>
    </source>
</evidence>
<dbReference type="InterPro" id="IPR016040">
    <property type="entry name" value="NAD(P)-bd_dom"/>
</dbReference>
<dbReference type="InterPro" id="IPR036291">
    <property type="entry name" value="NAD(P)-bd_dom_sf"/>
</dbReference>
<dbReference type="GO" id="GO:0005829">
    <property type="term" value="C:cytosol"/>
    <property type="evidence" value="ECO:0007669"/>
    <property type="project" value="TreeGrafter"/>
</dbReference>
<keyword evidence="8 11" id="KW-0413">Isomerase</keyword>
<feature type="domain" description="NAD(P)-binding" evidence="13">
    <location>
        <begin position="252"/>
        <end position="304"/>
    </location>
</feature>
<evidence type="ECO:0000259" key="13">
    <source>
        <dbReference type="Pfam" id="PF16363"/>
    </source>
</evidence>
<evidence type="ECO:0000256" key="6">
    <source>
        <dbReference type="ARBA" id="ARBA00023027"/>
    </source>
</evidence>
<dbReference type="Gene3D" id="3.40.50.720">
    <property type="entry name" value="NAD(P)-binding Rossmann-like Domain"/>
    <property type="match status" value="1"/>
</dbReference>
<evidence type="ECO:0000259" key="12">
    <source>
        <dbReference type="Pfam" id="PF01370"/>
    </source>
</evidence>
<dbReference type="PANTHER" id="PTHR43725">
    <property type="entry name" value="UDP-GLUCOSE 4-EPIMERASE"/>
    <property type="match status" value="1"/>
</dbReference>
<evidence type="ECO:0000256" key="2">
    <source>
        <dbReference type="ARBA" id="ARBA00001911"/>
    </source>
</evidence>
<comment type="similarity">
    <text evidence="4 11">Belongs to the NAD(P)-dependent epimerase/dehydratase family.</text>
</comment>
<evidence type="ECO:0000256" key="9">
    <source>
        <dbReference type="ARBA" id="ARBA00023277"/>
    </source>
</evidence>
<evidence type="ECO:0000256" key="7">
    <source>
        <dbReference type="ARBA" id="ARBA00023144"/>
    </source>
</evidence>
<dbReference type="InterPro" id="IPR005886">
    <property type="entry name" value="UDP_G4E"/>
</dbReference>
<dbReference type="FunFam" id="3.90.25.10:FF:000060">
    <property type="entry name" value="UDP-glucose 4-epimerase 4"/>
    <property type="match status" value="1"/>
</dbReference>
<dbReference type="UniPathway" id="UPA00214"/>
<dbReference type="CDD" id="cd05247">
    <property type="entry name" value="UDP_G4E_1_SDR_e"/>
    <property type="match status" value="1"/>
</dbReference>
<dbReference type="FunFam" id="3.40.50.720:FF:000040">
    <property type="entry name" value="UDP-glucose 4-epimerase"/>
    <property type="match status" value="1"/>
</dbReference>
<dbReference type="AlphaFoldDB" id="M8AUN0"/>
<dbReference type="Pfam" id="PF16363">
    <property type="entry name" value="GDP_Man_Dehyd"/>
    <property type="match status" value="1"/>
</dbReference>
<dbReference type="PANTHER" id="PTHR43725:SF15">
    <property type="entry name" value="BIFUNCTIONAL UDP-GLUCOSE 4-EPIMERASE AND UDP-XYLOSE 4-EPIMERASE 1"/>
    <property type="match status" value="1"/>
</dbReference>
<evidence type="ECO:0000256" key="1">
    <source>
        <dbReference type="ARBA" id="ARBA00000083"/>
    </source>
</evidence>
<comment type="cofactor">
    <cofactor evidence="2 11">
        <name>NAD(+)</name>
        <dbReference type="ChEBI" id="CHEBI:57540"/>
    </cofactor>
</comment>
<dbReference type="SUPFAM" id="SSF51735">
    <property type="entry name" value="NAD(P)-binding Rossmann-fold domains"/>
    <property type="match status" value="1"/>
</dbReference>
<keyword evidence="7" id="KW-0299">Galactose metabolism</keyword>
<comment type="function">
    <text evidence="10">Catalyzes the interconversion between UDP-glucose and UDP-galactose.</text>
</comment>
<dbReference type="EC" id="5.1.3.-" evidence="11"/>
<dbReference type="GO" id="GO:0006012">
    <property type="term" value="P:galactose metabolic process"/>
    <property type="evidence" value="ECO:0007669"/>
    <property type="project" value="UniProtKB-UniPathway"/>
</dbReference>
<sequence length="325" mass="35525">MAIGGVGAGGGAGGGEGQGRSVLVTGGAGFIGTHTVLQLLEKGYAVTAVDNFHNSVPEALDRVRHIVGPALSARLQFIFGDLTIKDDLEKVFAAKKYDAVIHFAGLKAVAESVAHPEMYNRNNIVGTVNLYDVMKKHGCNKLVFSSSATVYGQPEKVPCFEDFPLKALNPYGRTKLYLEEMLRDYQHANPEWRTILLRYFNPIGAHESGDIGEDPKGVPNNLLPYIQQIISVLSGCVAYNLGTGRGTTVLEMVSAFEKAYGKKIPVKMCPRRPGDSEQVYASTAKAEEELGWRAKYGIEEMCRDQWNWAKKNPYGYCGNAAENKD</sequence>
<evidence type="ECO:0000313" key="14">
    <source>
        <dbReference type="EnsemblPlants" id="EMT08172"/>
    </source>
</evidence>
<evidence type="ECO:0000256" key="10">
    <source>
        <dbReference type="ARBA" id="ARBA00054783"/>
    </source>
</evidence>
<evidence type="ECO:0000256" key="8">
    <source>
        <dbReference type="ARBA" id="ARBA00023235"/>
    </source>
</evidence>
<keyword evidence="6 11" id="KW-0520">NAD</keyword>
<accession>M8AUN0</accession>
<name>M8AUN0_AEGTA</name>
<proteinExistence type="inferred from homology"/>
<evidence type="ECO:0000256" key="4">
    <source>
        <dbReference type="ARBA" id="ARBA00007637"/>
    </source>
</evidence>
<evidence type="ECO:0000256" key="11">
    <source>
        <dbReference type="RuleBase" id="RU366046"/>
    </source>
</evidence>
<organism evidence="14">
    <name type="scientific">Aegilops tauschii</name>
    <name type="common">Tausch's goatgrass</name>
    <name type="synonym">Aegilops squarrosa</name>
    <dbReference type="NCBI Taxonomy" id="37682"/>
    <lineage>
        <taxon>Eukaryota</taxon>
        <taxon>Viridiplantae</taxon>
        <taxon>Streptophyta</taxon>
        <taxon>Embryophyta</taxon>
        <taxon>Tracheophyta</taxon>
        <taxon>Spermatophyta</taxon>
        <taxon>Magnoliopsida</taxon>
        <taxon>Liliopsida</taxon>
        <taxon>Poales</taxon>
        <taxon>Poaceae</taxon>
        <taxon>BOP clade</taxon>
        <taxon>Pooideae</taxon>
        <taxon>Triticodae</taxon>
        <taxon>Triticeae</taxon>
        <taxon>Triticinae</taxon>
        <taxon>Aegilops</taxon>
    </lineage>
</organism>
<comment type="catalytic activity">
    <reaction evidence="1">
        <text>UDP-alpha-D-glucose = UDP-alpha-D-galactose</text>
        <dbReference type="Rhea" id="RHEA:22168"/>
        <dbReference type="ChEBI" id="CHEBI:58885"/>
        <dbReference type="ChEBI" id="CHEBI:66914"/>
        <dbReference type="EC" id="5.1.3.2"/>
    </reaction>
</comment>
<dbReference type="EnsemblPlants" id="EMT08172">
    <property type="protein sequence ID" value="EMT08172"/>
    <property type="gene ID" value="F775_26981"/>
</dbReference>
<feature type="domain" description="NAD-dependent epimerase/dehydratase" evidence="12">
    <location>
        <begin position="22"/>
        <end position="223"/>
    </location>
</feature>
<evidence type="ECO:0000256" key="3">
    <source>
        <dbReference type="ARBA" id="ARBA00004947"/>
    </source>
</evidence>
<dbReference type="Pfam" id="PF01370">
    <property type="entry name" value="Epimerase"/>
    <property type="match status" value="1"/>
</dbReference>
<dbReference type="InterPro" id="IPR001509">
    <property type="entry name" value="Epimerase_deHydtase"/>
</dbReference>